<reference evidence="1" key="2">
    <citation type="submission" date="2020-05" db="UniProtKB">
        <authorList>
            <consortium name="EnsemblMetazoa"/>
        </authorList>
    </citation>
    <scope>IDENTIFICATION</scope>
    <source>
        <strain evidence="1">IAEA</strain>
    </source>
</reference>
<keyword evidence="2" id="KW-1185">Reference proteome</keyword>
<dbReference type="EMBL" id="JXJN01006857">
    <property type="status" value="NOT_ANNOTATED_CDS"/>
    <property type="molecule type" value="Genomic_DNA"/>
</dbReference>
<name>A0A1B0B0W4_9MUSC</name>
<dbReference type="VEuPathDB" id="VectorBase:GPPI015122"/>
<reference evidence="2" key="1">
    <citation type="submission" date="2015-01" db="EMBL/GenBank/DDBJ databases">
        <authorList>
            <person name="Aksoy S."/>
            <person name="Warren W."/>
            <person name="Wilson R.K."/>
        </authorList>
    </citation>
    <scope>NUCLEOTIDE SEQUENCE [LARGE SCALE GENOMIC DNA]</scope>
    <source>
        <strain evidence="2">IAEA</strain>
    </source>
</reference>
<dbReference type="EnsemblMetazoa" id="GPPI015122-RA">
    <property type="protein sequence ID" value="GPPI015122-PA"/>
    <property type="gene ID" value="GPPI015122"/>
</dbReference>
<evidence type="ECO:0000313" key="1">
    <source>
        <dbReference type="EnsemblMetazoa" id="GPPI015122-PA"/>
    </source>
</evidence>
<protein>
    <submittedName>
        <fullName evidence="1">Uncharacterized protein</fullName>
    </submittedName>
</protein>
<organism evidence="1 2">
    <name type="scientific">Glossina palpalis gambiensis</name>
    <dbReference type="NCBI Taxonomy" id="67801"/>
    <lineage>
        <taxon>Eukaryota</taxon>
        <taxon>Metazoa</taxon>
        <taxon>Ecdysozoa</taxon>
        <taxon>Arthropoda</taxon>
        <taxon>Hexapoda</taxon>
        <taxon>Insecta</taxon>
        <taxon>Pterygota</taxon>
        <taxon>Neoptera</taxon>
        <taxon>Endopterygota</taxon>
        <taxon>Diptera</taxon>
        <taxon>Brachycera</taxon>
        <taxon>Muscomorpha</taxon>
        <taxon>Hippoboscoidea</taxon>
        <taxon>Glossinidae</taxon>
        <taxon>Glossina</taxon>
    </lineage>
</organism>
<dbReference type="Proteomes" id="UP000092460">
    <property type="component" value="Unassembled WGS sequence"/>
</dbReference>
<sequence>MGWDNLHDLAEDINTAGVTFCFTSNQMQTIIGRPLSRSFKYTDMQHLENRLRHDVTSLTSNALSNELFLSNLSYGRERLLQLCFDFY</sequence>
<dbReference type="AlphaFoldDB" id="A0A1B0B0W4"/>
<proteinExistence type="predicted"/>
<evidence type="ECO:0000313" key="2">
    <source>
        <dbReference type="Proteomes" id="UP000092460"/>
    </source>
</evidence>
<accession>A0A1B0B0W4</accession>